<comment type="caution">
    <text evidence="2">The sequence shown here is derived from an EMBL/GenBank/DDBJ whole genome shotgun (WGS) entry which is preliminary data.</text>
</comment>
<dbReference type="EMBL" id="DVOG01000064">
    <property type="protein sequence ID" value="HIV03985.1"/>
    <property type="molecule type" value="Genomic_DNA"/>
</dbReference>
<reference evidence="2" key="2">
    <citation type="journal article" date="2021" name="PeerJ">
        <title>Extensive microbial diversity within the chicken gut microbiome revealed by metagenomics and culture.</title>
        <authorList>
            <person name="Gilroy R."/>
            <person name="Ravi A."/>
            <person name="Getino M."/>
            <person name="Pursley I."/>
            <person name="Horton D.L."/>
            <person name="Alikhan N.F."/>
            <person name="Baker D."/>
            <person name="Gharbi K."/>
            <person name="Hall N."/>
            <person name="Watson M."/>
            <person name="Adriaenssens E.M."/>
            <person name="Foster-Nyarko E."/>
            <person name="Jarju S."/>
            <person name="Secka A."/>
            <person name="Antonio M."/>
            <person name="Oren A."/>
            <person name="Chaudhuri R.R."/>
            <person name="La Ragione R."/>
            <person name="Hildebrand F."/>
            <person name="Pallen M.J."/>
        </authorList>
    </citation>
    <scope>NUCLEOTIDE SEQUENCE</scope>
    <source>
        <strain evidence="2">10669</strain>
    </source>
</reference>
<keyword evidence="1" id="KW-0472">Membrane</keyword>
<keyword evidence="1" id="KW-1133">Transmembrane helix</keyword>
<feature type="transmembrane region" description="Helical" evidence="1">
    <location>
        <begin position="84"/>
        <end position="106"/>
    </location>
</feature>
<dbReference type="Proteomes" id="UP000886812">
    <property type="component" value="Unassembled WGS sequence"/>
</dbReference>
<sequence length="267" mass="28462">MEKKILIRTAARNGLLFNKTSARVWLLLVVATLATLLFLVFPEDGPSAVLFAMNFVWLLLLETLAVGAVSALRRKRFFTAQHIAVAHQAVRFAVTGLAVAVVFNVARSMLGETLELKWYGAAIALLCAWHGAKILYMLQGAGALTEAQARQDVRVEKKREATAFPPLEAAFRAAAGGKKNLSAEKKLAAERALTVFLDAAKRIPATEFSDVPALSDALAAELRSVSAALDAFSDAPDAAAPDALDSLKQAALLAAQRVNAARGNAAR</sequence>
<dbReference type="AlphaFoldDB" id="A0A9D1T0W4"/>
<feature type="transmembrane region" description="Helical" evidence="1">
    <location>
        <begin position="118"/>
        <end position="138"/>
    </location>
</feature>
<gene>
    <name evidence="2" type="ORF">IAC75_02405</name>
</gene>
<organism evidence="2 3">
    <name type="scientific">Candidatus Spyradosoma merdigallinarum</name>
    <dbReference type="NCBI Taxonomy" id="2840950"/>
    <lineage>
        <taxon>Bacteria</taxon>
        <taxon>Pseudomonadati</taxon>
        <taxon>Verrucomicrobiota</taxon>
        <taxon>Opitutia</taxon>
        <taxon>Opitutia incertae sedis</taxon>
        <taxon>Candidatus Spyradosoma</taxon>
    </lineage>
</organism>
<accession>A0A9D1T0W4</accession>
<name>A0A9D1T0W4_9BACT</name>
<feature type="transmembrane region" description="Helical" evidence="1">
    <location>
        <begin position="21"/>
        <end position="41"/>
    </location>
</feature>
<evidence type="ECO:0000313" key="2">
    <source>
        <dbReference type="EMBL" id="HIV03985.1"/>
    </source>
</evidence>
<evidence type="ECO:0000313" key="3">
    <source>
        <dbReference type="Proteomes" id="UP000886812"/>
    </source>
</evidence>
<reference evidence="2" key="1">
    <citation type="submission" date="2020-10" db="EMBL/GenBank/DDBJ databases">
        <authorList>
            <person name="Gilroy R."/>
        </authorList>
    </citation>
    <scope>NUCLEOTIDE SEQUENCE</scope>
    <source>
        <strain evidence="2">10669</strain>
    </source>
</reference>
<feature type="transmembrane region" description="Helical" evidence="1">
    <location>
        <begin position="47"/>
        <end position="72"/>
    </location>
</feature>
<proteinExistence type="predicted"/>
<evidence type="ECO:0000256" key="1">
    <source>
        <dbReference type="SAM" id="Phobius"/>
    </source>
</evidence>
<protein>
    <submittedName>
        <fullName evidence="2">Uncharacterized protein</fullName>
    </submittedName>
</protein>
<keyword evidence="1" id="KW-0812">Transmembrane</keyword>